<evidence type="ECO:0000313" key="8">
    <source>
        <dbReference type="Proteomes" id="UP001652622"/>
    </source>
</evidence>
<keyword evidence="3" id="KW-0964">Secreted</keyword>
<dbReference type="Gene3D" id="3.10.450.10">
    <property type="match status" value="1"/>
</dbReference>
<evidence type="ECO:0000259" key="7">
    <source>
        <dbReference type="SMART" id="SM00043"/>
    </source>
</evidence>
<evidence type="ECO:0000256" key="2">
    <source>
        <dbReference type="ARBA" id="ARBA00009403"/>
    </source>
</evidence>
<dbReference type="SUPFAM" id="SSF54403">
    <property type="entry name" value="Cystatin/monellin"/>
    <property type="match status" value="1"/>
</dbReference>
<keyword evidence="4" id="KW-0646">Protease inhibitor</keyword>
<evidence type="ECO:0000256" key="5">
    <source>
        <dbReference type="ARBA" id="ARBA00022704"/>
    </source>
</evidence>
<name>A0ABM3YR65_PANGU</name>
<keyword evidence="6" id="KW-1015">Disulfide bond</keyword>
<dbReference type="Pfam" id="PF00031">
    <property type="entry name" value="Cystatin"/>
    <property type="match status" value="1"/>
</dbReference>
<evidence type="ECO:0000256" key="3">
    <source>
        <dbReference type="ARBA" id="ARBA00022525"/>
    </source>
</evidence>
<dbReference type="PANTHER" id="PTHR47033">
    <property type="entry name" value="CYSTATIN-M"/>
    <property type="match status" value="1"/>
</dbReference>
<evidence type="ECO:0000313" key="9">
    <source>
        <dbReference type="RefSeq" id="XP_060538616.1"/>
    </source>
</evidence>
<evidence type="ECO:0000313" key="10">
    <source>
        <dbReference type="RefSeq" id="XP_060538617.1"/>
    </source>
</evidence>
<comment type="similarity">
    <text evidence="2">Belongs to the cystatin family.</text>
</comment>
<dbReference type="GeneID" id="132709300"/>
<organism evidence="8 9">
    <name type="scientific">Pantherophis guttatus</name>
    <name type="common">Corn snake</name>
    <name type="synonym">Elaphe guttata</name>
    <dbReference type="NCBI Taxonomy" id="94885"/>
    <lineage>
        <taxon>Eukaryota</taxon>
        <taxon>Metazoa</taxon>
        <taxon>Chordata</taxon>
        <taxon>Craniata</taxon>
        <taxon>Vertebrata</taxon>
        <taxon>Euteleostomi</taxon>
        <taxon>Lepidosauria</taxon>
        <taxon>Squamata</taxon>
        <taxon>Bifurcata</taxon>
        <taxon>Unidentata</taxon>
        <taxon>Episquamata</taxon>
        <taxon>Toxicofera</taxon>
        <taxon>Serpentes</taxon>
        <taxon>Colubroidea</taxon>
        <taxon>Colubridae</taxon>
        <taxon>Colubrinae</taxon>
        <taxon>Pantherophis</taxon>
    </lineage>
</organism>
<evidence type="ECO:0000256" key="1">
    <source>
        <dbReference type="ARBA" id="ARBA00004613"/>
    </source>
</evidence>
<dbReference type="InterPro" id="IPR046350">
    <property type="entry name" value="Cystatin_sf"/>
</dbReference>
<evidence type="ECO:0000256" key="4">
    <source>
        <dbReference type="ARBA" id="ARBA00022690"/>
    </source>
</evidence>
<dbReference type="RefSeq" id="XP_060538616.1">
    <property type="nucleotide sequence ID" value="XM_060682633.1"/>
</dbReference>
<dbReference type="PANTHER" id="PTHR47033:SF1">
    <property type="entry name" value="CYSTATIN-M"/>
    <property type="match status" value="1"/>
</dbReference>
<gene>
    <name evidence="9 10" type="primary">LOC132709300</name>
</gene>
<keyword evidence="5" id="KW-0789">Thiol protease inhibitor</keyword>
<dbReference type="CDD" id="cd00042">
    <property type="entry name" value="CY"/>
    <property type="match status" value="1"/>
</dbReference>
<dbReference type="RefSeq" id="XP_060538617.1">
    <property type="nucleotide sequence ID" value="XM_060682634.1"/>
</dbReference>
<dbReference type="InterPro" id="IPR000010">
    <property type="entry name" value="Cystatin_dom"/>
</dbReference>
<keyword evidence="8" id="KW-1185">Reference proteome</keyword>
<proteinExistence type="inferred from homology"/>
<feature type="domain" description="Cystatin" evidence="7">
    <location>
        <begin position="9"/>
        <end position="122"/>
    </location>
</feature>
<evidence type="ECO:0000256" key="6">
    <source>
        <dbReference type="ARBA" id="ARBA00023157"/>
    </source>
</evidence>
<accession>A0ABM3YR65</accession>
<dbReference type="SMART" id="SM00043">
    <property type="entry name" value="CY"/>
    <property type="match status" value="1"/>
</dbReference>
<comment type="subcellular location">
    <subcellularLocation>
        <location evidence="1">Secreted</location>
    </subcellularLocation>
</comment>
<dbReference type="Proteomes" id="UP001652622">
    <property type="component" value="Unplaced"/>
</dbReference>
<reference evidence="9 10" key="1">
    <citation type="submission" date="2025-05" db="UniProtKB">
        <authorList>
            <consortium name="RefSeq"/>
        </authorList>
    </citation>
    <scope>IDENTIFICATION</scope>
    <source>
        <tissue evidence="9 10">Blood</tissue>
    </source>
</reference>
<protein>
    <submittedName>
        <fullName evidence="9 10">Cystatin-1-like</fullName>
    </submittedName>
</protein>
<sequence length="122" mass="13993">MLSPELLMGIAGKITDLPANDPGVQEALAFAVEQYNQDRGDSPNYFKVVRVLMAQSQVETWVNYSLLTQLVKTTCKKIASWKPTYQYIQKCKRLREKQEKPNCFFKVRQVLSKMELAVTSCK</sequence>